<proteinExistence type="predicted"/>
<feature type="compositionally biased region" description="Basic residues" evidence="1">
    <location>
        <begin position="52"/>
        <end position="61"/>
    </location>
</feature>
<accession>A0A194WV91</accession>
<dbReference type="InParanoid" id="A0A194WV91"/>
<organism evidence="2 3">
    <name type="scientific">Mollisia scopiformis</name>
    <name type="common">Conifer needle endophyte fungus</name>
    <name type="synonym">Phialocephala scopiformis</name>
    <dbReference type="NCBI Taxonomy" id="149040"/>
    <lineage>
        <taxon>Eukaryota</taxon>
        <taxon>Fungi</taxon>
        <taxon>Dikarya</taxon>
        <taxon>Ascomycota</taxon>
        <taxon>Pezizomycotina</taxon>
        <taxon>Leotiomycetes</taxon>
        <taxon>Helotiales</taxon>
        <taxon>Mollisiaceae</taxon>
        <taxon>Mollisia</taxon>
    </lineage>
</organism>
<gene>
    <name evidence="2" type="ORF">LY89DRAFT_215024</name>
</gene>
<protein>
    <submittedName>
        <fullName evidence="2">Uncharacterized protein</fullName>
    </submittedName>
</protein>
<name>A0A194WV91_MOLSC</name>
<keyword evidence="3" id="KW-1185">Reference proteome</keyword>
<evidence type="ECO:0000256" key="1">
    <source>
        <dbReference type="SAM" id="MobiDB-lite"/>
    </source>
</evidence>
<dbReference type="AlphaFoldDB" id="A0A194WV91"/>
<dbReference type="Proteomes" id="UP000070700">
    <property type="component" value="Unassembled WGS sequence"/>
</dbReference>
<dbReference type="KEGG" id="psco:LY89DRAFT_215024"/>
<dbReference type="EMBL" id="KQ947425">
    <property type="protein sequence ID" value="KUJ11888.1"/>
    <property type="molecule type" value="Genomic_DNA"/>
</dbReference>
<reference evidence="2 3" key="1">
    <citation type="submission" date="2015-10" db="EMBL/GenBank/DDBJ databases">
        <title>Full genome of DAOMC 229536 Phialocephala scopiformis, a fungal endophyte of spruce producing the potent anti-insectan compound rugulosin.</title>
        <authorList>
            <consortium name="DOE Joint Genome Institute"/>
            <person name="Walker A.K."/>
            <person name="Frasz S.L."/>
            <person name="Seifert K.A."/>
            <person name="Miller J.D."/>
            <person name="Mondo S.J."/>
            <person name="Labutti K."/>
            <person name="Lipzen A."/>
            <person name="Dockter R."/>
            <person name="Kennedy M."/>
            <person name="Grigoriev I.V."/>
            <person name="Spatafora J.W."/>
        </authorList>
    </citation>
    <scope>NUCLEOTIDE SEQUENCE [LARGE SCALE GENOMIC DNA]</scope>
    <source>
        <strain evidence="2 3">CBS 120377</strain>
    </source>
</reference>
<sequence length="86" mass="9850">MVVIKLETTHHINHRPLIHNHHTNTPQSDRKFPSLPPSLRPSTLTGSPQNQKRNRKKRHNIHLYNPNTSDPTHVSGEQAIENNTVS</sequence>
<dbReference type="RefSeq" id="XP_018066243.1">
    <property type="nucleotide sequence ID" value="XM_018205897.1"/>
</dbReference>
<evidence type="ECO:0000313" key="3">
    <source>
        <dbReference type="Proteomes" id="UP000070700"/>
    </source>
</evidence>
<dbReference type="GeneID" id="28815623"/>
<evidence type="ECO:0000313" key="2">
    <source>
        <dbReference type="EMBL" id="KUJ11888.1"/>
    </source>
</evidence>
<feature type="region of interest" description="Disordered" evidence="1">
    <location>
        <begin position="1"/>
        <end position="86"/>
    </location>
</feature>
<feature type="compositionally biased region" description="Basic residues" evidence="1">
    <location>
        <begin position="11"/>
        <end position="22"/>
    </location>
</feature>